<dbReference type="InterPro" id="IPR046348">
    <property type="entry name" value="SIS_dom_sf"/>
</dbReference>
<dbReference type="GO" id="GO:1901135">
    <property type="term" value="P:carbohydrate derivative metabolic process"/>
    <property type="evidence" value="ECO:0007669"/>
    <property type="project" value="InterPro"/>
</dbReference>
<sequence length="327" mass="35720">MKMEEQLTSLLSQTSFIPSVANAEPPTDKKYFIIGGMGGSHLSADFLKMVYPDMVLFVHKDYRLPRLPEEIMSRALFVAVSHSGNTAETLSFFNEASSKGLSVAAVSTGGELEKLSLKKGAPFVKIPDEGFQPRVAVIHSLIALLALIRPQEIQKLVRVPADNENLEKEAIAVGKSVSEKVGDRIPVFYSSAPNSAAAYYFKAMANETGKTPAFCNFFPELNHNEMAGFLSNKKTKSFSFIFLEDIGDGEEISMRSAETSVILQKAGGTIISLPIGGYLGFEKVMFCIIAANWMGYSLSLSLKTDADDMTAIEDFKKDIALLKSPME</sequence>
<organism evidence="4 5">
    <name type="scientific">Candidatus Taylorbacteria bacterium RIFCSPLOWO2_02_FULL_46_40</name>
    <dbReference type="NCBI Taxonomy" id="1802329"/>
    <lineage>
        <taxon>Bacteria</taxon>
        <taxon>Candidatus Tayloriibacteriota</taxon>
    </lineage>
</organism>
<evidence type="ECO:0000313" key="5">
    <source>
        <dbReference type="Proteomes" id="UP000176429"/>
    </source>
</evidence>
<accession>A0A1G2NXJ9</accession>
<dbReference type="InterPro" id="IPR001347">
    <property type="entry name" value="SIS_dom"/>
</dbReference>
<dbReference type="AlphaFoldDB" id="A0A1G2NXJ9"/>
<comment type="similarity">
    <text evidence="1">Belongs to the PGI/PMI family.</text>
</comment>
<dbReference type="Pfam" id="PF10432">
    <property type="entry name" value="bact-PGI_C"/>
    <property type="match status" value="1"/>
</dbReference>
<protein>
    <recommendedName>
        <fullName evidence="3">SIS domain-containing protein</fullName>
    </recommendedName>
</protein>
<dbReference type="PROSITE" id="PS51464">
    <property type="entry name" value="SIS"/>
    <property type="match status" value="1"/>
</dbReference>
<reference evidence="4 5" key="1">
    <citation type="journal article" date="2016" name="Nat. Commun.">
        <title>Thousands of microbial genomes shed light on interconnected biogeochemical processes in an aquifer system.</title>
        <authorList>
            <person name="Anantharaman K."/>
            <person name="Brown C.T."/>
            <person name="Hug L.A."/>
            <person name="Sharon I."/>
            <person name="Castelle C.J."/>
            <person name="Probst A.J."/>
            <person name="Thomas B.C."/>
            <person name="Singh A."/>
            <person name="Wilkins M.J."/>
            <person name="Karaoz U."/>
            <person name="Brodie E.L."/>
            <person name="Williams K.H."/>
            <person name="Hubbard S.S."/>
            <person name="Banfield J.F."/>
        </authorList>
    </citation>
    <scope>NUCLEOTIDE SEQUENCE [LARGE SCALE GENOMIC DNA]</scope>
</reference>
<evidence type="ECO:0000259" key="3">
    <source>
        <dbReference type="PROSITE" id="PS51464"/>
    </source>
</evidence>
<evidence type="ECO:0000256" key="2">
    <source>
        <dbReference type="ARBA" id="ARBA00023235"/>
    </source>
</evidence>
<dbReference type="Proteomes" id="UP000176429">
    <property type="component" value="Unassembled WGS sequence"/>
</dbReference>
<evidence type="ECO:0000313" key="4">
    <source>
        <dbReference type="EMBL" id="OHA40800.1"/>
    </source>
</evidence>
<comment type="caution">
    <text evidence="4">The sequence shown here is derived from an EMBL/GenBank/DDBJ whole genome shotgun (WGS) entry which is preliminary data.</text>
</comment>
<dbReference type="InterPro" id="IPR019490">
    <property type="entry name" value="Glu6P/Mann6P_isomerase_C"/>
</dbReference>
<dbReference type="GO" id="GO:0004476">
    <property type="term" value="F:mannose-6-phosphate isomerase activity"/>
    <property type="evidence" value="ECO:0007669"/>
    <property type="project" value="InterPro"/>
</dbReference>
<keyword evidence="2" id="KW-0413">Isomerase</keyword>
<dbReference type="GO" id="GO:0005975">
    <property type="term" value="P:carbohydrate metabolic process"/>
    <property type="evidence" value="ECO:0007669"/>
    <property type="project" value="InterPro"/>
</dbReference>
<dbReference type="GO" id="GO:0004347">
    <property type="term" value="F:glucose-6-phosphate isomerase activity"/>
    <property type="evidence" value="ECO:0007669"/>
    <property type="project" value="InterPro"/>
</dbReference>
<gene>
    <name evidence="4" type="ORF">A3H68_00215</name>
</gene>
<dbReference type="SUPFAM" id="SSF53697">
    <property type="entry name" value="SIS domain"/>
    <property type="match status" value="1"/>
</dbReference>
<proteinExistence type="inferred from homology"/>
<dbReference type="Gene3D" id="3.40.50.10490">
    <property type="entry name" value="Glucose-6-phosphate isomerase like protein, domain 1"/>
    <property type="match status" value="2"/>
</dbReference>
<name>A0A1G2NXJ9_9BACT</name>
<evidence type="ECO:0000256" key="1">
    <source>
        <dbReference type="ARBA" id="ARBA00010523"/>
    </source>
</evidence>
<feature type="domain" description="SIS" evidence="3">
    <location>
        <begin position="16"/>
        <end position="158"/>
    </location>
</feature>
<dbReference type="GO" id="GO:0097367">
    <property type="term" value="F:carbohydrate derivative binding"/>
    <property type="evidence" value="ECO:0007669"/>
    <property type="project" value="InterPro"/>
</dbReference>
<dbReference type="EMBL" id="MHSH01000044">
    <property type="protein sequence ID" value="OHA40800.1"/>
    <property type="molecule type" value="Genomic_DNA"/>
</dbReference>